<evidence type="ECO:0000313" key="1">
    <source>
        <dbReference type="EMBL" id="KIK16559.1"/>
    </source>
</evidence>
<dbReference type="OrthoDB" id="10434262at2759"/>
<keyword evidence="2" id="KW-1185">Reference proteome</keyword>
<protein>
    <submittedName>
        <fullName evidence="1">Uncharacterized protein</fullName>
    </submittedName>
</protein>
<evidence type="ECO:0000313" key="2">
    <source>
        <dbReference type="Proteomes" id="UP000054018"/>
    </source>
</evidence>
<name>A0A0C9YRT2_9AGAM</name>
<proteinExistence type="predicted"/>
<reference evidence="1 2" key="1">
    <citation type="submission" date="2014-04" db="EMBL/GenBank/DDBJ databases">
        <authorList>
            <consortium name="DOE Joint Genome Institute"/>
            <person name="Kuo A."/>
            <person name="Kohler A."/>
            <person name="Costa M.D."/>
            <person name="Nagy L.G."/>
            <person name="Floudas D."/>
            <person name="Copeland A."/>
            <person name="Barry K.W."/>
            <person name="Cichocki N."/>
            <person name="Veneault-Fourrey C."/>
            <person name="LaButti K."/>
            <person name="Lindquist E.A."/>
            <person name="Lipzen A."/>
            <person name="Lundell T."/>
            <person name="Morin E."/>
            <person name="Murat C."/>
            <person name="Sun H."/>
            <person name="Tunlid A."/>
            <person name="Henrissat B."/>
            <person name="Grigoriev I.V."/>
            <person name="Hibbett D.S."/>
            <person name="Martin F."/>
            <person name="Nordberg H.P."/>
            <person name="Cantor M.N."/>
            <person name="Hua S.X."/>
        </authorList>
    </citation>
    <scope>NUCLEOTIDE SEQUENCE [LARGE SCALE GENOMIC DNA]</scope>
    <source>
        <strain evidence="1 2">441</strain>
    </source>
</reference>
<organism evidence="1 2">
    <name type="scientific">Pisolithus microcarpus 441</name>
    <dbReference type="NCBI Taxonomy" id="765257"/>
    <lineage>
        <taxon>Eukaryota</taxon>
        <taxon>Fungi</taxon>
        <taxon>Dikarya</taxon>
        <taxon>Basidiomycota</taxon>
        <taxon>Agaricomycotina</taxon>
        <taxon>Agaricomycetes</taxon>
        <taxon>Agaricomycetidae</taxon>
        <taxon>Boletales</taxon>
        <taxon>Sclerodermatineae</taxon>
        <taxon>Pisolithaceae</taxon>
        <taxon>Pisolithus</taxon>
    </lineage>
</organism>
<gene>
    <name evidence="1" type="ORF">PISMIDRAFT_686182</name>
</gene>
<sequence>IPLAFLHGGTVCSYLPGDTSFVEARSMVGEIWVFLVYRGVRGDLADISRLDGPIGMIPLSPSRFRGPLSRPTVSYRLPQRSLLGGPLFSPTVLSHTLSTAYLPRIFAAPLAFWVYHTTRLALSNGIPFVRIGAAVVEKFEFL</sequence>
<dbReference type="HOGENOM" id="CLU_151670_0_0_1"/>
<dbReference type="AlphaFoldDB" id="A0A0C9YRT2"/>
<reference evidence="2" key="2">
    <citation type="submission" date="2015-01" db="EMBL/GenBank/DDBJ databases">
        <title>Evolutionary Origins and Diversification of the Mycorrhizal Mutualists.</title>
        <authorList>
            <consortium name="DOE Joint Genome Institute"/>
            <consortium name="Mycorrhizal Genomics Consortium"/>
            <person name="Kohler A."/>
            <person name="Kuo A."/>
            <person name="Nagy L.G."/>
            <person name="Floudas D."/>
            <person name="Copeland A."/>
            <person name="Barry K.W."/>
            <person name="Cichocki N."/>
            <person name="Veneault-Fourrey C."/>
            <person name="LaButti K."/>
            <person name="Lindquist E.A."/>
            <person name="Lipzen A."/>
            <person name="Lundell T."/>
            <person name="Morin E."/>
            <person name="Murat C."/>
            <person name="Riley R."/>
            <person name="Ohm R."/>
            <person name="Sun H."/>
            <person name="Tunlid A."/>
            <person name="Henrissat B."/>
            <person name="Grigoriev I.V."/>
            <person name="Hibbett D.S."/>
            <person name="Martin F."/>
        </authorList>
    </citation>
    <scope>NUCLEOTIDE SEQUENCE [LARGE SCALE GENOMIC DNA]</scope>
    <source>
        <strain evidence="2">441</strain>
    </source>
</reference>
<dbReference type="Proteomes" id="UP000054018">
    <property type="component" value="Unassembled WGS sequence"/>
</dbReference>
<feature type="non-terminal residue" evidence="1">
    <location>
        <position position="1"/>
    </location>
</feature>
<dbReference type="EMBL" id="KN833853">
    <property type="protein sequence ID" value="KIK16559.1"/>
    <property type="molecule type" value="Genomic_DNA"/>
</dbReference>
<accession>A0A0C9YRT2</accession>